<organism evidence="12 13">
    <name type="scientific">Harryflintia acetispora</name>
    <dbReference type="NCBI Taxonomy" id="1849041"/>
    <lineage>
        <taxon>Bacteria</taxon>
        <taxon>Bacillati</taxon>
        <taxon>Bacillota</taxon>
        <taxon>Clostridia</taxon>
        <taxon>Eubacteriales</taxon>
        <taxon>Oscillospiraceae</taxon>
        <taxon>Harryflintia</taxon>
    </lineage>
</organism>
<comment type="similarity">
    <text evidence="1">In the N-terminal section; belongs to the CRISPR-associated nuclease Cas3-HD family.</text>
</comment>
<dbReference type="NCBIfam" id="TIGR01587">
    <property type="entry name" value="cas3_core"/>
    <property type="match status" value="1"/>
</dbReference>
<comment type="similarity">
    <text evidence="2">In the central section; belongs to the CRISPR-associated helicase Cas3 family.</text>
</comment>
<dbReference type="GO" id="GO:0051607">
    <property type="term" value="P:defense response to virus"/>
    <property type="evidence" value="ECO:0007669"/>
    <property type="project" value="UniProtKB-KW"/>
</dbReference>
<sequence length="813" mass="91512">MAEIVEKSTEDREVIITEVFPAHILIDERKSEHIQTVGEHCRNVARYTRETLMPLGLPSTGELAGLIHDAGKFCRAFSEYIYHAVRGEPVRRGSVNHTFAGVRLLLERYFDPAGDPYHNMTCEILAFAVGSHHGQFDCIDPDGKDGFLHRLEKEGISYPESKENFLFLCADTQKLDKLFEQSVKEIKQAVAACKTAAKSTEELLFVLSLLSRSVLSALIDADRQDTAEFMHAMDFPQPPRDMRPIWQKSLMRVEKKLLEFGNEKPIDQARRVISDQCRAFAKREGGVYRLWVPTGSGKTLAGLRAALAFAAGHDSVRLFFVIPLLSVLEQNAKVIREYLQDDSLILEHHSNVLRIKNDRDELDENELLCENWRSPVVITTLVQFLNTLFDGGTSSIRRMNALAGSVMILDEVQSVPRRMLSLFNLALNFLSKVCGATVILCSATQPCLEEVRHPVSLAANPDLVPYDPALWQPFLRTEIIDRCKPDGYTVGELADFALEELDRFGSVLIICNKKEQARALYQELHTADAKVFHLSTAMCMAHRIDTMKQINALLSDKARVICVATQLVEAGVDFSFGCVMRACAGMDNIIQAAGRCNRHGEVGCICPVYIINFQGEKLGFLREIGESQTATAELLSSFAKDWEAFDGSLQSERSIRYYYRRLFDAMPRQAQDYSVSELGSSLYEMLSHNSVFRAKGQNAVFHTICQAFRSAGDSFQVFDQENTDVLVPYGEGKTLIEELGSERARYDLYYRKELLEQSKPYCAALFQYQLRQLEEGHGLEPLCGDAILSVLPEFYNTHTGIDFSGGNQSFWEA</sequence>
<evidence type="ECO:0000256" key="9">
    <source>
        <dbReference type="ARBA" id="ARBA00023118"/>
    </source>
</evidence>
<dbReference type="Pfam" id="PF00270">
    <property type="entry name" value="DEAD"/>
    <property type="match status" value="1"/>
</dbReference>
<dbReference type="Gene3D" id="3.40.50.300">
    <property type="entry name" value="P-loop containing nucleotide triphosphate hydrolases"/>
    <property type="match status" value="2"/>
</dbReference>
<evidence type="ECO:0000313" key="13">
    <source>
        <dbReference type="Proteomes" id="UP000294682"/>
    </source>
</evidence>
<keyword evidence="6" id="KW-0378">Hydrolase</keyword>
<evidence type="ECO:0000259" key="10">
    <source>
        <dbReference type="PROSITE" id="PS51192"/>
    </source>
</evidence>
<gene>
    <name evidence="12" type="ORF">EDD78_11183</name>
</gene>
<dbReference type="GO" id="GO:0004386">
    <property type="term" value="F:helicase activity"/>
    <property type="evidence" value="ECO:0007669"/>
    <property type="project" value="UniProtKB-KW"/>
</dbReference>
<dbReference type="GO" id="GO:0003676">
    <property type="term" value="F:nucleic acid binding"/>
    <property type="evidence" value="ECO:0007669"/>
    <property type="project" value="InterPro"/>
</dbReference>
<dbReference type="InterPro" id="IPR054712">
    <property type="entry name" value="Cas3-like_dom"/>
</dbReference>
<dbReference type="SUPFAM" id="SSF52540">
    <property type="entry name" value="P-loop containing nucleoside triphosphate hydrolases"/>
    <property type="match status" value="1"/>
</dbReference>
<accession>A0A9X8UHR2</accession>
<dbReference type="InterPro" id="IPR006474">
    <property type="entry name" value="Helicase_Cas3_CRISPR-ass_core"/>
</dbReference>
<dbReference type="InterPro" id="IPR006483">
    <property type="entry name" value="CRISPR-assoc_Cas3_HD"/>
</dbReference>
<dbReference type="CDD" id="cd09641">
    <property type="entry name" value="Cas3''_I"/>
    <property type="match status" value="1"/>
</dbReference>
<dbReference type="SUPFAM" id="SSF109604">
    <property type="entry name" value="HD-domain/PDEase-like"/>
    <property type="match status" value="1"/>
</dbReference>
<evidence type="ECO:0000256" key="1">
    <source>
        <dbReference type="ARBA" id="ARBA00006847"/>
    </source>
</evidence>
<evidence type="ECO:0000256" key="7">
    <source>
        <dbReference type="ARBA" id="ARBA00022806"/>
    </source>
</evidence>
<dbReference type="InterPro" id="IPR011545">
    <property type="entry name" value="DEAD/DEAH_box_helicase_dom"/>
</dbReference>
<keyword evidence="4" id="KW-0479">Metal-binding</keyword>
<evidence type="ECO:0000256" key="5">
    <source>
        <dbReference type="ARBA" id="ARBA00022741"/>
    </source>
</evidence>
<keyword evidence="7" id="KW-0347">Helicase</keyword>
<evidence type="ECO:0000256" key="3">
    <source>
        <dbReference type="ARBA" id="ARBA00022722"/>
    </source>
</evidence>
<dbReference type="NCBIfam" id="TIGR01596">
    <property type="entry name" value="cas3_HD"/>
    <property type="match status" value="1"/>
</dbReference>
<dbReference type="CDD" id="cd17930">
    <property type="entry name" value="DEXHc_cas3"/>
    <property type="match status" value="1"/>
</dbReference>
<dbReference type="Pfam" id="PF22590">
    <property type="entry name" value="Cas3-like_C_2"/>
    <property type="match status" value="1"/>
</dbReference>
<dbReference type="Gene3D" id="1.10.3210.30">
    <property type="match status" value="1"/>
</dbReference>
<dbReference type="GO" id="GO:0016787">
    <property type="term" value="F:hydrolase activity"/>
    <property type="evidence" value="ECO:0007669"/>
    <property type="project" value="UniProtKB-KW"/>
</dbReference>
<reference evidence="12 13" key="1">
    <citation type="submission" date="2019-03" db="EMBL/GenBank/DDBJ databases">
        <title>Genomic Encyclopedia of Type Strains, Phase IV (KMG-IV): sequencing the most valuable type-strain genomes for metagenomic binning, comparative biology and taxonomic classification.</title>
        <authorList>
            <person name="Goeker M."/>
        </authorList>
    </citation>
    <scope>NUCLEOTIDE SEQUENCE [LARGE SCALE GENOMIC DNA]</scope>
    <source>
        <strain evidence="12 13">DSM 100433</strain>
    </source>
</reference>
<evidence type="ECO:0000256" key="4">
    <source>
        <dbReference type="ARBA" id="ARBA00022723"/>
    </source>
</evidence>
<dbReference type="GO" id="GO:0046872">
    <property type="term" value="F:metal ion binding"/>
    <property type="evidence" value="ECO:0007669"/>
    <property type="project" value="UniProtKB-KW"/>
</dbReference>
<dbReference type="InterPro" id="IPR027417">
    <property type="entry name" value="P-loop_NTPase"/>
</dbReference>
<dbReference type="Proteomes" id="UP000294682">
    <property type="component" value="Unassembled WGS sequence"/>
</dbReference>
<dbReference type="InterPro" id="IPR014001">
    <property type="entry name" value="Helicase_ATP-bd"/>
</dbReference>
<keyword evidence="9" id="KW-0051">Antiviral defense</keyword>
<evidence type="ECO:0000256" key="6">
    <source>
        <dbReference type="ARBA" id="ARBA00022801"/>
    </source>
</evidence>
<dbReference type="InterPro" id="IPR001650">
    <property type="entry name" value="Helicase_C-like"/>
</dbReference>
<dbReference type="SMART" id="SM00490">
    <property type="entry name" value="HELICc"/>
    <property type="match status" value="1"/>
</dbReference>
<evidence type="ECO:0000259" key="11">
    <source>
        <dbReference type="PROSITE" id="PS51643"/>
    </source>
</evidence>
<dbReference type="PROSITE" id="PS51192">
    <property type="entry name" value="HELICASE_ATP_BIND_1"/>
    <property type="match status" value="1"/>
</dbReference>
<feature type="domain" description="Helicase ATP-binding" evidence="10">
    <location>
        <begin position="279"/>
        <end position="446"/>
    </location>
</feature>
<dbReference type="EMBL" id="SLUK01000011">
    <property type="protein sequence ID" value="TCL42317.1"/>
    <property type="molecule type" value="Genomic_DNA"/>
</dbReference>
<dbReference type="PANTHER" id="PTHR24031">
    <property type="entry name" value="RNA HELICASE"/>
    <property type="match status" value="1"/>
</dbReference>
<keyword evidence="5" id="KW-0547">Nucleotide-binding</keyword>
<dbReference type="GO" id="GO:0005524">
    <property type="term" value="F:ATP binding"/>
    <property type="evidence" value="ECO:0007669"/>
    <property type="project" value="UniProtKB-KW"/>
</dbReference>
<dbReference type="InterPro" id="IPR038257">
    <property type="entry name" value="CRISPR-assoc_Cas3_HD_sf"/>
</dbReference>
<feature type="domain" description="HD Cas3-type" evidence="11">
    <location>
        <begin position="30"/>
        <end position="224"/>
    </location>
</feature>
<dbReference type="PROSITE" id="PS51643">
    <property type="entry name" value="HD_CAS3"/>
    <property type="match status" value="1"/>
</dbReference>
<dbReference type="GO" id="GO:0004518">
    <property type="term" value="F:nuclease activity"/>
    <property type="evidence" value="ECO:0007669"/>
    <property type="project" value="UniProtKB-KW"/>
</dbReference>
<protein>
    <submittedName>
        <fullName evidence="12">CRISPR-associated Cas3 family helicase</fullName>
    </submittedName>
</protein>
<name>A0A9X8UHR2_9FIRM</name>
<dbReference type="AlphaFoldDB" id="A0A9X8UHR2"/>
<comment type="caution">
    <text evidence="12">The sequence shown here is derived from an EMBL/GenBank/DDBJ whole genome shotgun (WGS) entry which is preliminary data.</text>
</comment>
<keyword evidence="8" id="KW-0067">ATP-binding</keyword>
<keyword evidence="3" id="KW-0540">Nuclease</keyword>
<evidence type="ECO:0000313" key="12">
    <source>
        <dbReference type="EMBL" id="TCL42317.1"/>
    </source>
</evidence>
<evidence type="ECO:0000256" key="8">
    <source>
        <dbReference type="ARBA" id="ARBA00022840"/>
    </source>
</evidence>
<proteinExistence type="inferred from homology"/>
<keyword evidence="13" id="KW-1185">Reference proteome</keyword>
<evidence type="ECO:0000256" key="2">
    <source>
        <dbReference type="ARBA" id="ARBA00009046"/>
    </source>
</evidence>